<dbReference type="STRING" id="1454373.ACMU_14795"/>
<dbReference type="PANTHER" id="PTHR35006">
    <property type="entry name" value="GLYOXALASE FAMILY PROTEIN (AFU_ORTHOLOGUE AFUA_5G14830)"/>
    <property type="match status" value="1"/>
</dbReference>
<evidence type="ECO:0000259" key="1">
    <source>
        <dbReference type="PROSITE" id="PS51819"/>
    </source>
</evidence>
<feature type="domain" description="VOC" evidence="1">
    <location>
        <begin position="2"/>
        <end position="118"/>
    </location>
</feature>
<keyword evidence="3" id="KW-1185">Reference proteome</keyword>
<dbReference type="PROSITE" id="PS51819">
    <property type="entry name" value="VOC"/>
    <property type="match status" value="1"/>
</dbReference>
<dbReference type="Gene3D" id="3.10.180.10">
    <property type="entry name" value="2,3-Dihydroxybiphenyl 1,2-Dioxygenase, domain 1"/>
    <property type="match status" value="1"/>
</dbReference>
<dbReference type="AlphaFoldDB" id="A0A037ZJM8"/>
<dbReference type="InterPro" id="IPR029068">
    <property type="entry name" value="Glyas_Bleomycin-R_OHBP_Dase"/>
</dbReference>
<reference evidence="2 3" key="1">
    <citation type="submission" date="2014-03" db="EMBL/GenBank/DDBJ databases">
        <title>Draft Genome Sequence of Actibacterium mucosum KCTC 23349, a Marine Alphaproteobacterium with Complex Ionic Requirements Isolated from Mediterranean Seawater at Malvarrosa Beach, Valencia, Spain.</title>
        <authorList>
            <person name="Arahal D.R."/>
            <person name="Shao Z."/>
            <person name="Lai Q."/>
            <person name="Pujalte M.J."/>
        </authorList>
    </citation>
    <scope>NUCLEOTIDE SEQUENCE [LARGE SCALE GENOMIC DNA]</scope>
    <source>
        <strain evidence="2 3">KCTC 23349</strain>
    </source>
</reference>
<gene>
    <name evidence="2" type="ORF">ACMU_14795</name>
</gene>
<accession>A0A037ZJM8</accession>
<dbReference type="Proteomes" id="UP000026249">
    <property type="component" value="Unassembled WGS sequence"/>
</dbReference>
<dbReference type="RefSeq" id="WP_035260635.1">
    <property type="nucleotide sequence ID" value="NZ_JFKE01000005.1"/>
</dbReference>
<protein>
    <submittedName>
        <fullName evidence="2">Glyoxalase</fullName>
    </submittedName>
</protein>
<proteinExistence type="predicted"/>
<comment type="caution">
    <text evidence="2">The sequence shown here is derived from an EMBL/GenBank/DDBJ whole genome shotgun (WGS) entry which is preliminary data.</text>
</comment>
<dbReference type="Pfam" id="PF00903">
    <property type="entry name" value="Glyoxalase"/>
    <property type="match status" value="1"/>
</dbReference>
<sequence>MKMNYAVLGTNDMDAAVAFYDRLFDGMGMNKMQPAERMTYWVSQDFAFAVAIPFDQAPATHGNGTMLGFGLGSTEEVQRLHKLALELGGTCEGAPGQRGPRYSAYIRDMDGNKLCFAD</sequence>
<evidence type="ECO:0000313" key="2">
    <source>
        <dbReference type="EMBL" id="KAJ55021.1"/>
    </source>
</evidence>
<dbReference type="PANTHER" id="PTHR35006:SF1">
    <property type="entry name" value="BLL2941 PROTEIN"/>
    <property type="match status" value="1"/>
</dbReference>
<dbReference type="InterPro" id="IPR004360">
    <property type="entry name" value="Glyas_Fos-R_dOase_dom"/>
</dbReference>
<name>A0A037ZJM8_9RHOB</name>
<dbReference type="CDD" id="cd07262">
    <property type="entry name" value="VOC_like"/>
    <property type="match status" value="1"/>
</dbReference>
<dbReference type="EMBL" id="JFKE01000005">
    <property type="protein sequence ID" value="KAJ55021.1"/>
    <property type="molecule type" value="Genomic_DNA"/>
</dbReference>
<organism evidence="2 3">
    <name type="scientific">Actibacterium mucosum KCTC 23349</name>
    <dbReference type="NCBI Taxonomy" id="1454373"/>
    <lineage>
        <taxon>Bacteria</taxon>
        <taxon>Pseudomonadati</taxon>
        <taxon>Pseudomonadota</taxon>
        <taxon>Alphaproteobacteria</taxon>
        <taxon>Rhodobacterales</taxon>
        <taxon>Roseobacteraceae</taxon>
        <taxon>Actibacterium</taxon>
    </lineage>
</organism>
<dbReference type="SUPFAM" id="SSF54593">
    <property type="entry name" value="Glyoxalase/Bleomycin resistance protein/Dihydroxybiphenyl dioxygenase"/>
    <property type="match status" value="1"/>
</dbReference>
<dbReference type="OrthoDB" id="9807407at2"/>
<dbReference type="InterPro" id="IPR037523">
    <property type="entry name" value="VOC_core"/>
</dbReference>
<evidence type="ECO:0000313" key="3">
    <source>
        <dbReference type="Proteomes" id="UP000026249"/>
    </source>
</evidence>